<protein>
    <submittedName>
        <fullName evidence="4">Uncharacterized protein</fullName>
    </submittedName>
</protein>
<evidence type="ECO:0000313" key="3">
    <source>
        <dbReference type="Proteomes" id="UP000050741"/>
    </source>
</evidence>
<keyword evidence="1" id="KW-0175">Coiled coil</keyword>
<proteinExistence type="predicted"/>
<sequence>MEEWKRITKLEQENKTLRAELEHQKLLIAHNALQTKLEEYQNKQTIDMLTEKLKVSIDQFSLMQSGQKALLERLNGLSEQQKVDQKGLSATIDQRCNKSGEQLNNILEQFIEGQTKKFEEQQETDRMRQKQMDELGNSSKKELEKAMNQLKGELIAKMEEYQNKQQQKNIDALTEAQKGNGDESAEGRTNCKDGAVSERTAAKHRRVDRTQKGNGRSSYCLLFVRITVAAQAYGGGGAPIERQPAR</sequence>
<evidence type="ECO:0000256" key="1">
    <source>
        <dbReference type="SAM" id="Coils"/>
    </source>
</evidence>
<evidence type="ECO:0000256" key="2">
    <source>
        <dbReference type="SAM" id="MobiDB-lite"/>
    </source>
</evidence>
<evidence type="ECO:0000313" key="4">
    <source>
        <dbReference type="WBParaSite" id="GPLIN_000178200"/>
    </source>
</evidence>
<dbReference type="WBParaSite" id="GPLIN_000178200">
    <property type="protein sequence ID" value="GPLIN_000178200"/>
    <property type="gene ID" value="GPLIN_000178200"/>
</dbReference>
<reference evidence="3" key="1">
    <citation type="submission" date="2014-05" db="EMBL/GenBank/DDBJ databases">
        <title>The genome and life-stage specific transcriptomes of Globodera pallida elucidate key aspects of plant parasitism by a cyst nematode.</title>
        <authorList>
            <person name="Cotton J.A."/>
            <person name="Lilley C.J."/>
            <person name="Jones L.M."/>
            <person name="Kikuchi T."/>
            <person name="Reid A.J."/>
            <person name="Thorpe P."/>
            <person name="Tsai I.J."/>
            <person name="Beasley H."/>
            <person name="Blok V."/>
            <person name="Cock P.J.A."/>
            <person name="Van den Akker S.E."/>
            <person name="Holroyd N."/>
            <person name="Hunt M."/>
            <person name="Mantelin S."/>
            <person name="Naghra H."/>
            <person name="Pain A."/>
            <person name="Palomares-Rius J.E."/>
            <person name="Zarowiecki M."/>
            <person name="Berriman M."/>
            <person name="Jones J.T."/>
            <person name="Urwin P.E."/>
        </authorList>
    </citation>
    <scope>NUCLEOTIDE SEQUENCE [LARGE SCALE GENOMIC DNA]</scope>
    <source>
        <strain evidence="3">Lindley</strain>
    </source>
</reference>
<reference evidence="4" key="2">
    <citation type="submission" date="2016-06" db="UniProtKB">
        <authorList>
            <consortium name="WormBaseParasite"/>
        </authorList>
    </citation>
    <scope>IDENTIFICATION</scope>
</reference>
<organism evidence="3 4">
    <name type="scientific">Globodera pallida</name>
    <name type="common">Potato cyst nematode worm</name>
    <name type="synonym">Heterodera pallida</name>
    <dbReference type="NCBI Taxonomy" id="36090"/>
    <lineage>
        <taxon>Eukaryota</taxon>
        <taxon>Metazoa</taxon>
        <taxon>Ecdysozoa</taxon>
        <taxon>Nematoda</taxon>
        <taxon>Chromadorea</taxon>
        <taxon>Rhabditida</taxon>
        <taxon>Tylenchina</taxon>
        <taxon>Tylenchomorpha</taxon>
        <taxon>Tylenchoidea</taxon>
        <taxon>Heteroderidae</taxon>
        <taxon>Heteroderinae</taxon>
        <taxon>Globodera</taxon>
    </lineage>
</organism>
<dbReference type="Proteomes" id="UP000050741">
    <property type="component" value="Unassembled WGS sequence"/>
</dbReference>
<keyword evidence="3" id="KW-1185">Reference proteome</keyword>
<dbReference type="AlphaFoldDB" id="A0A183BME7"/>
<name>A0A183BME7_GLOPA</name>
<feature type="region of interest" description="Disordered" evidence="2">
    <location>
        <begin position="174"/>
        <end position="213"/>
    </location>
</feature>
<feature type="coiled-coil region" evidence="1">
    <location>
        <begin position="7"/>
        <end position="43"/>
    </location>
</feature>
<accession>A0A183BME7</accession>